<organism evidence="1 2">
    <name type="scientific">Planctomicrobium piriforme</name>
    <dbReference type="NCBI Taxonomy" id="1576369"/>
    <lineage>
        <taxon>Bacteria</taxon>
        <taxon>Pseudomonadati</taxon>
        <taxon>Planctomycetota</taxon>
        <taxon>Planctomycetia</taxon>
        <taxon>Planctomycetales</taxon>
        <taxon>Planctomycetaceae</taxon>
        <taxon>Planctomicrobium</taxon>
    </lineage>
</organism>
<reference evidence="2" key="1">
    <citation type="submission" date="2016-10" db="EMBL/GenBank/DDBJ databases">
        <authorList>
            <person name="Varghese N."/>
            <person name="Submissions S."/>
        </authorList>
    </citation>
    <scope>NUCLEOTIDE SEQUENCE [LARGE SCALE GENOMIC DNA]</scope>
    <source>
        <strain evidence="2">DSM 26348</strain>
    </source>
</reference>
<dbReference type="PANTHER" id="PTHR37466:SF1">
    <property type="entry name" value="SLR1628 PROTEIN"/>
    <property type="match status" value="1"/>
</dbReference>
<dbReference type="Pfam" id="PF09996">
    <property type="entry name" value="DUF2237"/>
    <property type="match status" value="1"/>
</dbReference>
<evidence type="ECO:0008006" key="3">
    <source>
        <dbReference type="Google" id="ProtNLM"/>
    </source>
</evidence>
<dbReference type="EMBL" id="FOQD01000029">
    <property type="protein sequence ID" value="SFJ68316.1"/>
    <property type="molecule type" value="Genomic_DNA"/>
</dbReference>
<dbReference type="OrthoDB" id="9792525at2"/>
<gene>
    <name evidence="1" type="ORF">SAMN05421753_1298</name>
</gene>
<dbReference type="PANTHER" id="PTHR37466">
    <property type="entry name" value="SLR1628 PROTEIN"/>
    <property type="match status" value="1"/>
</dbReference>
<dbReference type="InterPro" id="IPR018714">
    <property type="entry name" value="DUF2237"/>
</dbReference>
<dbReference type="RefSeq" id="WP_092057156.1">
    <property type="nucleotide sequence ID" value="NZ_FOQD01000029.1"/>
</dbReference>
<name>A0A1I3TF72_9PLAN</name>
<dbReference type="Gene3D" id="3.30.56.110">
    <property type="entry name" value="Protein of unknown function DUF2237"/>
    <property type="match status" value="1"/>
</dbReference>
<evidence type="ECO:0000313" key="1">
    <source>
        <dbReference type="EMBL" id="SFJ68316.1"/>
    </source>
</evidence>
<sequence length="127" mass="13841">MAGAKNVLGKPLQPCSYDPVTGWYRNGCCETGPGDFGVHTVCVQVTDKFLAFSKKVGNDLSTPLPQYEFPGLKNGDRWCLCASRWKEAYDAGVAPAVVLSATHMSTLEFASLEELREHALDANEVED</sequence>
<dbReference type="Proteomes" id="UP000199518">
    <property type="component" value="Unassembled WGS sequence"/>
</dbReference>
<dbReference type="AlphaFoldDB" id="A0A1I3TF72"/>
<proteinExistence type="predicted"/>
<protein>
    <recommendedName>
        <fullName evidence="3">DUF2237 domain-containing protein</fullName>
    </recommendedName>
</protein>
<accession>A0A1I3TF72</accession>
<keyword evidence="2" id="KW-1185">Reference proteome</keyword>
<evidence type="ECO:0000313" key="2">
    <source>
        <dbReference type="Proteomes" id="UP000199518"/>
    </source>
</evidence>